<feature type="compositionally biased region" description="Basic and acidic residues" evidence="1">
    <location>
        <begin position="83"/>
        <end position="97"/>
    </location>
</feature>
<reference evidence="6 7" key="1">
    <citation type="submission" date="2015-09" db="EMBL/GenBank/DDBJ databases">
        <title>Host preference determinants of Valsa canker pathogens revealed by comparative genomics.</title>
        <authorList>
            <person name="Yin Z."/>
            <person name="Huang L."/>
        </authorList>
    </citation>
    <scope>NUCLEOTIDE SEQUENCE [LARGE SCALE GENOMIC DNA]</scope>
    <source>
        <strain evidence="6 7">YSFL</strain>
    </source>
</reference>
<dbReference type="OrthoDB" id="5392646at2759"/>
<evidence type="ECO:0000259" key="2">
    <source>
        <dbReference type="Pfam" id="PF14611"/>
    </source>
</evidence>
<feature type="domain" description="SLS1 N-terminal" evidence="3">
    <location>
        <begin position="257"/>
        <end position="435"/>
    </location>
</feature>
<feature type="region of interest" description="Disordered" evidence="1">
    <location>
        <begin position="62"/>
        <end position="126"/>
    </location>
</feature>
<dbReference type="Proteomes" id="UP000284375">
    <property type="component" value="Unassembled WGS sequence"/>
</dbReference>
<feature type="region of interest" description="Disordered" evidence="1">
    <location>
        <begin position="800"/>
        <end position="826"/>
    </location>
</feature>
<dbReference type="EMBL" id="LJZO01000029">
    <property type="protein sequence ID" value="ROV94248.1"/>
    <property type="molecule type" value="Genomic_DNA"/>
</dbReference>
<feature type="region of interest" description="Disordered" evidence="1">
    <location>
        <begin position="682"/>
        <end position="716"/>
    </location>
</feature>
<evidence type="ECO:0000313" key="7">
    <source>
        <dbReference type="Proteomes" id="UP000284375"/>
    </source>
</evidence>
<organism evidence="6 7">
    <name type="scientific">Cytospora chrysosperma</name>
    <name type="common">Cytospora canker fungus</name>
    <name type="synonym">Sphaeria chrysosperma</name>
    <dbReference type="NCBI Taxonomy" id="252740"/>
    <lineage>
        <taxon>Eukaryota</taxon>
        <taxon>Fungi</taxon>
        <taxon>Dikarya</taxon>
        <taxon>Ascomycota</taxon>
        <taxon>Pezizomycotina</taxon>
        <taxon>Sordariomycetes</taxon>
        <taxon>Sordariomycetidae</taxon>
        <taxon>Diaporthales</taxon>
        <taxon>Cytosporaceae</taxon>
        <taxon>Cytospora</taxon>
    </lineage>
</organism>
<proteinExistence type="predicted"/>
<dbReference type="GO" id="GO:0005743">
    <property type="term" value="C:mitochondrial inner membrane"/>
    <property type="evidence" value="ECO:0007669"/>
    <property type="project" value="InterPro"/>
</dbReference>
<feature type="domain" description="SLS1 C-terminal" evidence="5">
    <location>
        <begin position="611"/>
        <end position="999"/>
    </location>
</feature>
<feature type="compositionally biased region" description="Low complexity" evidence="1">
    <location>
        <begin position="808"/>
        <end position="826"/>
    </location>
</feature>
<dbReference type="Pfam" id="PF14611">
    <property type="entry name" value="KH_SLS1_1"/>
    <property type="match status" value="1"/>
</dbReference>
<evidence type="ECO:0000259" key="4">
    <source>
        <dbReference type="Pfam" id="PF20777"/>
    </source>
</evidence>
<evidence type="ECO:0000256" key="1">
    <source>
        <dbReference type="SAM" id="MobiDB-lite"/>
    </source>
</evidence>
<dbReference type="STRING" id="252740.A0A423VT37"/>
<dbReference type="InterPro" id="IPR048401">
    <property type="entry name" value="SLS1_C"/>
</dbReference>
<dbReference type="InterPro" id="IPR048400">
    <property type="entry name" value="SLS1_N"/>
</dbReference>
<feature type="domain" description="SLS1 first KH" evidence="2">
    <location>
        <begin position="442"/>
        <end position="510"/>
    </location>
</feature>
<dbReference type="Pfam" id="PF20777">
    <property type="entry name" value="KH_SLS1_2"/>
    <property type="match status" value="1"/>
</dbReference>
<feature type="domain" description="SLS1 second KH" evidence="4">
    <location>
        <begin position="523"/>
        <end position="579"/>
    </location>
</feature>
<dbReference type="Pfam" id="PF20778">
    <property type="entry name" value="SLS1_C"/>
    <property type="match status" value="1"/>
</dbReference>
<keyword evidence="7" id="KW-1185">Reference proteome</keyword>
<evidence type="ECO:0008006" key="8">
    <source>
        <dbReference type="Google" id="ProtNLM"/>
    </source>
</evidence>
<protein>
    <recommendedName>
        <fullName evidence="8">Mitochondrial inner-membrane-bound regulator-domain-containing protein</fullName>
    </recommendedName>
</protein>
<name>A0A423VT37_CYTCH</name>
<dbReference type="AlphaFoldDB" id="A0A423VT37"/>
<gene>
    <name evidence="6" type="ORF">VSDG_05738</name>
</gene>
<dbReference type="InterPro" id="IPR032741">
    <property type="entry name" value="Sls1_KH-1"/>
</dbReference>
<feature type="compositionally biased region" description="Polar residues" evidence="1">
    <location>
        <begin position="69"/>
        <end position="79"/>
    </location>
</feature>
<evidence type="ECO:0000259" key="3">
    <source>
        <dbReference type="Pfam" id="PF20776"/>
    </source>
</evidence>
<feature type="compositionally biased region" description="Polar residues" evidence="1">
    <location>
        <begin position="117"/>
        <end position="126"/>
    </location>
</feature>
<accession>A0A423VT37</accession>
<evidence type="ECO:0000259" key="5">
    <source>
        <dbReference type="Pfam" id="PF20778"/>
    </source>
</evidence>
<comment type="caution">
    <text evidence="6">The sequence shown here is derived from an EMBL/GenBank/DDBJ whole genome shotgun (WGS) entry which is preliminary data.</text>
</comment>
<sequence length="1047" mass="116934">MFSSSVSGGSVCFRCQLRAVTRRAIPSVAAAQIRGRGRQYASEASRTDPHEDDLETILRNHRHDESRQRQQSNPAWAQNDQEEPQKFPHRAARESRTKKQNIHRHTDGGPCPAEPTTGESTAWEQGQETGGAIAVDEGLASSSTERLSASALAGGMEKAFEGRPLVRRTYKSKGKGQKYTEDAPKERKRIYRRGSTTLEADASTLDVNALGKPAEVIVLRDRGTWKKKTLPVLESPVDSAHDSLEIEAFLQNDERPGVEDYLHYLNGLKPEQKTLSAREFKSLYNSLLASFTSLQLEYYVEWYRKGQPPFAKKEEEILDEDYLIDEDIVDTEDLTINEDATARDHPAEVENVVETEEVMANEDVAANEDKNPPSSLFDKPVEYPWMLEASHWSPEVAGAVEQTEHPLRGYILKSMRPKQRLAMQLMRECWGVSVQELQNGNGRLDVRIRDLEFKLLTLGNHRWLQKISRLFLKSGKQIEVIRSQNIIRIVAPKVVAETCANALNETLEMIKTKSFKLDQVPMKNLDAGILAELGKITNSVVEFGNSHEEIRVSWIHIRDDEAEPNLEDLGDVIFRLLLTGHTSASTSNTLTIYPEVGDKGRFIEDFSDKSKLSWINRRREWARLCLPLTPGNQRTATAWPLSTETLKYKVRPSAQDLTLPTSTLKPKVDAYYNEFDFPRPLEGEPLAIPKPQNEQPEEQRAEQESEDLQGLKPTKPTISGWMPFKVSTNAVFGHILHEHSPSLVQALGQPTTALANWPRALSPLIPPIAGMDLPGWVPYKQPIDATSTILMRFVPYAESASATPEDQAATTTTTTTTTATTTATTTPNAPQLELRLNASDRHVLGAHSLRAISHTSISDILLPGEHVDVRSTQRLYAELPGHAIDATDGMAPLLSFLRDSRLKPGRGQLVTPSRLRDLGLPLWLVRAPPQQGSRSDTPAENALVPTSYVFAGLEVHRSLETTYDGWKLVYTSIEAGQGGGRRAELSLEAVPGYDEALRRTKAEVNTTFFLRSMYQLARGLKGHVKEGPDGEEIRTSISWVDQEWSGT</sequence>
<dbReference type="Pfam" id="PF20776">
    <property type="entry name" value="SLS1_N"/>
    <property type="match status" value="1"/>
</dbReference>
<evidence type="ECO:0000313" key="6">
    <source>
        <dbReference type="EMBL" id="ROV94248.1"/>
    </source>
</evidence>
<dbReference type="InterPro" id="IPR048748">
    <property type="entry name" value="SLS1_KH2"/>
</dbReference>